<reference evidence="1 2" key="1">
    <citation type="submission" date="2016-02" db="EMBL/GenBank/DDBJ databases">
        <title>Draft genome sequence of hydrocarbon degrading Staphylococcus saprophyticus Strain CNV2, isolated from crude-oil contaminated soil from Noonmati Oil Refinery, Guwahati, Assam, India.</title>
        <authorList>
            <person name="Mukherjee A."/>
            <person name="Chettri B."/>
            <person name="Langpoklakpam J."/>
            <person name="Singh A.K."/>
            <person name="Chattopadhyay D.J."/>
        </authorList>
    </citation>
    <scope>NUCLEOTIDE SEQUENCE [LARGE SCALE GENOMIC DNA]</scope>
    <source>
        <strain evidence="1 2">CNV2</strain>
    </source>
</reference>
<proteinExistence type="predicted"/>
<dbReference type="Proteomes" id="UP000075418">
    <property type="component" value="Unassembled WGS sequence"/>
</dbReference>
<accession>A0A151A4A8</accession>
<dbReference type="EMBL" id="LUGM01000002">
    <property type="protein sequence ID" value="KYH14000.1"/>
    <property type="molecule type" value="Genomic_DNA"/>
</dbReference>
<protein>
    <submittedName>
        <fullName evidence="1">Uncharacterized protein</fullName>
    </submittedName>
</protein>
<dbReference type="AlphaFoldDB" id="A0A151A4A8"/>
<name>A0A151A4A8_9STAP</name>
<evidence type="ECO:0000313" key="2">
    <source>
        <dbReference type="Proteomes" id="UP000075418"/>
    </source>
</evidence>
<evidence type="ECO:0000313" key="1">
    <source>
        <dbReference type="EMBL" id="KYH14000.1"/>
    </source>
</evidence>
<comment type="caution">
    <text evidence="1">The sequence shown here is derived from an EMBL/GenBank/DDBJ whole genome shotgun (WGS) entry which is preliminary data.</text>
</comment>
<sequence length="193" mass="21688">MNIKNKLIIGIAGALLFTTGVSTVQDSKVSAAEKYQFRNYSVSPKENLQSLLDSRHYYVKWAKETGSSYYQNKLKSVLRYADKKKNSTNEAVVLTAINKVSSIYNEVFEVHLQSEAGQAELSKKKHQLNALITKAQSYLTESHLSVNQDEAQLKTSVARAQNLLAGSYATYELDNAVTELKQRIQSVEDYKNL</sequence>
<dbReference type="RefSeq" id="WP_061854224.1">
    <property type="nucleotide sequence ID" value="NZ_JAIEWX010000002.1"/>
</dbReference>
<organism evidence="1 2">
    <name type="scientific">Staphylococcus kloosii</name>
    <dbReference type="NCBI Taxonomy" id="29384"/>
    <lineage>
        <taxon>Bacteria</taxon>
        <taxon>Bacillati</taxon>
        <taxon>Bacillota</taxon>
        <taxon>Bacilli</taxon>
        <taxon>Bacillales</taxon>
        <taxon>Staphylococcaceae</taxon>
        <taxon>Staphylococcus</taxon>
    </lineage>
</organism>
<gene>
    <name evidence="1" type="ORF">A0131_04185</name>
</gene>